<dbReference type="InterPro" id="IPR047596">
    <property type="entry name" value="OMPdecase_bac"/>
</dbReference>
<keyword evidence="8 16" id="KW-0808">Transferase</keyword>
<feature type="active site" description="For OMPdecase activity" evidence="17">
    <location>
        <position position="69"/>
    </location>
</feature>
<dbReference type="SUPFAM" id="SSF53271">
    <property type="entry name" value="PRTase-like"/>
    <property type="match status" value="1"/>
</dbReference>
<dbReference type="GO" id="GO:0006207">
    <property type="term" value="P:'de novo' pyrimidine nucleobase biosynthetic process"/>
    <property type="evidence" value="ECO:0007669"/>
    <property type="project" value="InterPro"/>
</dbReference>
<dbReference type="GO" id="GO:0044205">
    <property type="term" value="P:'de novo' UMP biosynthetic process"/>
    <property type="evidence" value="ECO:0007669"/>
    <property type="project" value="UniProtKB-UniRule"/>
</dbReference>
<evidence type="ECO:0000256" key="16">
    <source>
        <dbReference type="HAMAP-Rule" id="MF_01208"/>
    </source>
</evidence>
<comment type="similarity">
    <text evidence="14 15">Belongs to the OMP decarboxylase family. Type 1 subfamily.</text>
</comment>
<feature type="binding site" evidence="15 18">
    <location>
        <position position="42"/>
    </location>
    <ligand>
        <name>substrate</name>
    </ligand>
</feature>
<comment type="similarity">
    <text evidence="5">In the C-terminal section; belongs to the OMP decarboxylase family.</text>
</comment>
<sequence length="454" mass="51156">MKDRNKFINNPKEKLIIALDFNSMNEATKLIDELGEEAIFYKVGLELFLYTKGEIIEYLASKNKKVFLDLKFHDIPNTTAMASLFAAKQNIFMFNVHTSGGKRMMEKTVEEIKKINKNNLIIGVTVLTSLSENDIKNMFSSNLALKDLAVNWAKLGKEAGLDGVVCSPKEANIIKKECGENFITVCPGVRPKWADINDQERTMTPKEAIENGCDYIVVGRPITRSDNRVKACKMIIEEIAEGIENNKNLKSVLIAEALLETNAVQLNIKNPFTFVSGIKSPIYCDNRYIIGFPKYRKIIVDAFVDILKNKDFDIVGGTATAGIPWASFIAYELNKPLCYIRAEKKEHGKGKQIEGAECKDKKLILIEDLISTGSSSIKAFEVSKEDGAIGLEIISIFSYEFENANKNFEDAKIKFSSLSNFSTLMKIAKDKKFISEEDFNIAIEWNKNPDKWQK</sequence>
<dbReference type="GO" id="GO:0004590">
    <property type="term" value="F:orotidine-5'-phosphate decarboxylase activity"/>
    <property type="evidence" value="ECO:0007669"/>
    <property type="project" value="UniProtKB-UniRule"/>
</dbReference>
<dbReference type="CDD" id="cd06223">
    <property type="entry name" value="PRTases_typeI"/>
    <property type="match status" value="1"/>
</dbReference>
<dbReference type="InterPro" id="IPR000836">
    <property type="entry name" value="PRTase_dom"/>
</dbReference>
<comment type="caution">
    <text evidence="16">Lacks conserved residue(s) required for the propagation of feature annotation.</text>
</comment>
<dbReference type="HAMAP" id="MF_01200_B">
    <property type="entry name" value="OMPdecase_type1_B"/>
    <property type="match status" value="1"/>
</dbReference>
<dbReference type="Gene3D" id="3.40.50.2020">
    <property type="match status" value="1"/>
</dbReference>
<evidence type="ECO:0000256" key="12">
    <source>
        <dbReference type="ARBA" id="ARBA00023268"/>
    </source>
</evidence>
<feature type="binding site" evidence="15 18">
    <location>
        <position position="199"/>
    </location>
    <ligand>
        <name>substrate</name>
    </ligand>
</feature>
<evidence type="ECO:0000256" key="1">
    <source>
        <dbReference type="ARBA" id="ARBA00002356"/>
    </source>
</evidence>
<dbReference type="PANTHER" id="PTHR32119:SF2">
    <property type="entry name" value="OROTIDINE 5'-PHOSPHATE DECARBOXYLASE"/>
    <property type="match status" value="1"/>
</dbReference>
<comment type="cofactor">
    <cofactor evidence="16">
        <name>Mg(2+)</name>
        <dbReference type="ChEBI" id="CHEBI:18420"/>
    </cofactor>
</comment>
<evidence type="ECO:0000256" key="4">
    <source>
        <dbReference type="ARBA" id="ARBA00006221"/>
    </source>
</evidence>
<dbReference type="InterPro" id="IPR011060">
    <property type="entry name" value="RibuloseP-bd_barrel"/>
</dbReference>
<evidence type="ECO:0000256" key="2">
    <source>
        <dbReference type="ARBA" id="ARBA00004861"/>
    </source>
</evidence>
<dbReference type="InterPro" id="IPR001754">
    <property type="entry name" value="OMPdeCOase_dom"/>
</dbReference>
<evidence type="ECO:0000313" key="20">
    <source>
        <dbReference type="EMBL" id="TXJ12844.1"/>
    </source>
</evidence>
<keyword evidence="7 16" id="KW-0328">Glycosyltransferase</keyword>
<keyword evidence="10 15" id="KW-0665">Pyrimidine biosynthesis</keyword>
<keyword evidence="16" id="KW-0460">Magnesium</keyword>
<dbReference type="SUPFAM" id="SSF51366">
    <property type="entry name" value="Ribulose-phoshate binding barrel"/>
    <property type="match status" value="1"/>
</dbReference>
<evidence type="ECO:0000256" key="10">
    <source>
        <dbReference type="ARBA" id="ARBA00022975"/>
    </source>
</evidence>
<feature type="active site" description="Proton donor" evidence="15">
    <location>
        <position position="71"/>
    </location>
</feature>
<reference evidence="20 21" key="1">
    <citation type="journal article" date="1992" name="Lakartidningen">
        <title>[Penicillin V and not amoxicillin is the first choice preparation in acute otitis].</title>
        <authorList>
            <person name="Kamme C."/>
            <person name="Lundgren K."/>
            <person name="Prellner K."/>
        </authorList>
    </citation>
    <scope>NUCLEOTIDE SEQUENCE [LARGE SCALE GENOMIC DNA]</scope>
    <source>
        <strain evidence="20 21">W1</strain>
    </source>
</reference>
<name>A0A5C8CHC9_9SPIR</name>
<proteinExistence type="inferred from homology"/>
<evidence type="ECO:0000256" key="15">
    <source>
        <dbReference type="HAMAP-Rule" id="MF_01200"/>
    </source>
</evidence>
<evidence type="ECO:0000256" key="7">
    <source>
        <dbReference type="ARBA" id="ARBA00022676"/>
    </source>
</evidence>
<comment type="similarity">
    <text evidence="16">Belongs to the purine/pyrimidine phosphoribosyltransferase family. PyrE subfamily.</text>
</comment>
<organism evidence="20 21">
    <name type="scientific">Brachyspira aalborgi</name>
    <dbReference type="NCBI Taxonomy" id="29522"/>
    <lineage>
        <taxon>Bacteria</taxon>
        <taxon>Pseudomonadati</taxon>
        <taxon>Spirochaetota</taxon>
        <taxon>Spirochaetia</taxon>
        <taxon>Brachyspirales</taxon>
        <taxon>Brachyspiraceae</taxon>
        <taxon>Brachyspira</taxon>
    </lineage>
</organism>
<comment type="similarity">
    <text evidence="4">In the N-terminal section; belongs to the purine/pyrimidine phosphoribosyltransferase family.</text>
</comment>
<comment type="function">
    <text evidence="1 15">Catalyzes the decarboxylation of orotidine 5'-monophosphate (OMP) to uridine 5'-monophosphate (UMP).</text>
</comment>
<dbReference type="GO" id="GO:0004588">
    <property type="term" value="F:orotate phosphoribosyltransferase activity"/>
    <property type="evidence" value="ECO:0007669"/>
    <property type="project" value="UniProtKB-UniRule"/>
</dbReference>
<evidence type="ECO:0000313" key="21">
    <source>
        <dbReference type="Proteomes" id="UP000325116"/>
    </source>
</evidence>
<dbReference type="Gene3D" id="3.20.20.70">
    <property type="entry name" value="Aldolase class I"/>
    <property type="match status" value="1"/>
</dbReference>
<accession>A0A5C8CHC9</accession>
<dbReference type="GO" id="GO:0000287">
    <property type="term" value="F:magnesium ion binding"/>
    <property type="evidence" value="ECO:0007669"/>
    <property type="project" value="UniProtKB-UniRule"/>
</dbReference>
<evidence type="ECO:0000259" key="19">
    <source>
        <dbReference type="SMART" id="SM00934"/>
    </source>
</evidence>
<dbReference type="CDD" id="cd04725">
    <property type="entry name" value="OMP_decarboxylase_like"/>
    <property type="match status" value="1"/>
</dbReference>
<comment type="function">
    <text evidence="16">Catalyzes the transfer of a ribosyl phosphate group from 5-phosphoribose 1-diphosphate to orotate, leading to the formation of orotidine monophosphate (OMP).</text>
</comment>
<comment type="subunit">
    <text evidence="6 15">Homodimer.</text>
</comment>
<dbReference type="AlphaFoldDB" id="A0A5C8CHC9"/>
<dbReference type="EMBL" id="SAXT01000003">
    <property type="protein sequence ID" value="TXJ12844.1"/>
    <property type="molecule type" value="Genomic_DNA"/>
</dbReference>
<dbReference type="NCBIfam" id="TIGR00336">
    <property type="entry name" value="pyrE"/>
    <property type="match status" value="1"/>
</dbReference>
<dbReference type="FunFam" id="3.20.20.70:FF:000015">
    <property type="entry name" value="Orotidine 5'-phosphate decarboxylase"/>
    <property type="match status" value="1"/>
</dbReference>
<dbReference type="SMART" id="SM00934">
    <property type="entry name" value="OMPdecase"/>
    <property type="match status" value="1"/>
</dbReference>
<keyword evidence="9 15" id="KW-0210">Decarboxylase</keyword>
<comment type="pathway">
    <text evidence="3 16">Pyrimidine metabolism; UMP biosynthesis via de novo pathway; UMP from orotate: step 1/2.</text>
</comment>
<dbReference type="NCBIfam" id="NF001273">
    <property type="entry name" value="PRK00230.1"/>
    <property type="match status" value="1"/>
</dbReference>
<feature type="binding site" evidence="15 18">
    <location>
        <position position="220"/>
    </location>
    <ligand>
        <name>substrate</name>
    </ligand>
</feature>
<evidence type="ECO:0000256" key="13">
    <source>
        <dbReference type="ARBA" id="ARBA00049157"/>
    </source>
</evidence>
<dbReference type="InterPro" id="IPR023031">
    <property type="entry name" value="OPRT"/>
</dbReference>
<feature type="active site" description="For OMPdecase activity" evidence="17">
    <location>
        <position position="74"/>
    </location>
</feature>
<dbReference type="InterPro" id="IPR018089">
    <property type="entry name" value="OMPdecase_AS"/>
</dbReference>
<dbReference type="GO" id="GO:0005829">
    <property type="term" value="C:cytosol"/>
    <property type="evidence" value="ECO:0007669"/>
    <property type="project" value="TreeGrafter"/>
</dbReference>
<feature type="binding site" evidence="16">
    <location>
        <position position="345"/>
    </location>
    <ligand>
        <name>5-phospho-alpha-D-ribose 1-diphosphate</name>
        <dbReference type="ChEBI" id="CHEBI:58017"/>
        <note>ligand shared between dimeric partners</note>
    </ligand>
</feature>
<evidence type="ECO:0000256" key="8">
    <source>
        <dbReference type="ARBA" id="ARBA00022679"/>
    </source>
</evidence>
<dbReference type="Pfam" id="PF00215">
    <property type="entry name" value="OMPdecase"/>
    <property type="match status" value="1"/>
</dbReference>
<feature type="binding site" evidence="15 18">
    <location>
        <position position="128"/>
    </location>
    <ligand>
        <name>substrate</name>
    </ligand>
</feature>
<gene>
    <name evidence="15" type="primary">pyrF</name>
    <name evidence="16" type="synonym">pyrE</name>
    <name evidence="20" type="ORF">EPJ80_04395</name>
</gene>
<feature type="active site" description="For OMPdecase activity" evidence="17">
    <location>
        <position position="71"/>
    </location>
</feature>
<feature type="binding site" evidence="15">
    <location>
        <begin position="69"/>
        <end position="78"/>
    </location>
    <ligand>
        <name>substrate</name>
    </ligand>
</feature>
<evidence type="ECO:0000256" key="5">
    <source>
        <dbReference type="ARBA" id="ARBA00009769"/>
    </source>
</evidence>
<dbReference type="Pfam" id="PF00156">
    <property type="entry name" value="Pribosyltran"/>
    <property type="match status" value="1"/>
</dbReference>
<dbReference type="PROSITE" id="PS00156">
    <property type="entry name" value="OMPDECASE"/>
    <property type="match status" value="1"/>
</dbReference>
<dbReference type="EC" id="4.1.1.23" evidence="15"/>
<evidence type="ECO:0000256" key="9">
    <source>
        <dbReference type="ARBA" id="ARBA00022793"/>
    </source>
</evidence>
<keyword evidence="11 15" id="KW-0456">Lyase</keyword>
<dbReference type="HAMAP" id="MF_01208">
    <property type="entry name" value="PyrE"/>
    <property type="match status" value="1"/>
</dbReference>
<feature type="domain" description="Orotidine 5'-phosphate decarboxylase" evidence="19">
    <location>
        <begin position="14"/>
        <end position="235"/>
    </location>
</feature>
<dbReference type="NCBIfam" id="TIGR01740">
    <property type="entry name" value="pyrF"/>
    <property type="match status" value="1"/>
</dbReference>
<comment type="caution">
    <text evidence="20">The sequence shown here is derived from an EMBL/GenBank/DDBJ whole genome shotgun (WGS) entry which is preliminary data.</text>
</comment>
<evidence type="ECO:0000256" key="17">
    <source>
        <dbReference type="PIRSR" id="PIRSR614732-1"/>
    </source>
</evidence>
<feature type="binding site" evidence="15 18">
    <location>
        <position position="190"/>
    </location>
    <ligand>
        <name>substrate</name>
    </ligand>
</feature>
<evidence type="ECO:0000256" key="6">
    <source>
        <dbReference type="ARBA" id="ARBA00011738"/>
    </source>
</evidence>
<feature type="binding site" evidence="15 18">
    <location>
        <position position="219"/>
    </location>
    <ligand>
        <name>substrate</name>
    </ligand>
</feature>
<dbReference type="PANTHER" id="PTHR32119">
    <property type="entry name" value="OROTIDINE 5'-PHOSPHATE DECARBOXYLASE"/>
    <property type="match status" value="1"/>
</dbReference>
<feature type="binding site" evidence="16">
    <location>
        <position position="341"/>
    </location>
    <ligand>
        <name>5-phospho-alpha-D-ribose 1-diphosphate</name>
        <dbReference type="ChEBI" id="CHEBI:58017"/>
        <note>ligand shared between dimeric partners</note>
    </ligand>
</feature>
<dbReference type="InterPro" id="IPR013785">
    <property type="entry name" value="Aldolase_TIM"/>
</dbReference>
<evidence type="ECO:0000256" key="18">
    <source>
        <dbReference type="PIRSR" id="PIRSR614732-2"/>
    </source>
</evidence>
<dbReference type="EC" id="2.4.2.10" evidence="16"/>
<evidence type="ECO:0000256" key="14">
    <source>
        <dbReference type="ARBA" id="ARBA00061012"/>
    </source>
</evidence>
<feature type="binding site" evidence="16">
    <location>
        <position position="347"/>
    </location>
    <ligand>
        <name>5-phospho-alpha-D-ribose 1-diphosphate</name>
        <dbReference type="ChEBI" id="CHEBI:58017"/>
        <note>ligand shared between dimeric partners</note>
    </ligand>
</feature>
<comment type="pathway">
    <text evidence="2 15">Pyrimidine metabolism; UMP biosynthesis via de novo pathway; UMP from orotate: step 2/2.</text>
</comment>
<feature type="binding site" description="in other chain" evidence="16">
    <location>
        <begin position="367"/>
        <end position="375"/>
    </location>
    <ligand>
        <name>5-phospho-alpha-D-ribose 1-diphosphate</name>
        <dbReference type="ChEBI" id="CHEBI:58017"/>
        <note>ligand shared between dimeric partners</note>
    </ligand>
</feature>
<evidence type="ECO:0000256" key="11">
    <source>
        <dbReference type="ARBA" id="ARBA00023239"/>
    </source>
</evidence>
<feature type="binding site" evidence="16">
    <location>
        <position position="371"/>
    </location>
    <ligand>
        <name>orotate</name>
        <dbReference type="ChEBI" id="CHEBI:30839"/>
    </ligand>
</feature>
<keyword evidence="12" id="KW-0511">Multifunctional enzyme</keyword>
<dbReference type="UniPathway" id="UPA00070">
    <property type="reaction ID" value="UER00119"/>
</dbReference>
<dbReference type="InterPro" id="IPR014732">
    <property type="entry name" value="OMPdecase"/>
</dbReference>
<comment type="catalytic activity">
    <reaction evidence="13 15">
        <text>orotidine 5'-phosphate + H(+) = UMP + CO2</text>
        <dbReference type="Rhea" id="RHEA:11596"/>
        <dbReference type="ChEBI" id="CHEBI:15378"/>
        <dbReference type="ChEBI" id="CHEBI:16526"/>
        <dbReference type="ChEBI" id="CHEBI:57538"/>
        <dbReference type="ChEBI" id="CHEBI:57865"/>
        <dbReference type="EC" id="4.1.1.23"/>
    </reaction>
</comment>
<dbReference type="RefSeq" id="WP_147758046.1">
    <property type="nucleotide sequence ID" value="NZ_SAXT01000003.1"/>
</dbReference>
<evidence type="ECO:0000256" key="3">
    <source>
        <dbReference type="ARBA" id="ARBA00004889"/>
    </source>
</evidence>
<dbReference type="InterPro" id="IPR029057">
    <property type="entry name" value="PRTase-like"/>
</dbReference>
<protein>
    <recommendedName>
        <fullName evidence="15 16">Multifunctional fusion protein</fullName>
    </recommendedName>
    <domain>
        <recommendedName>
            <fullName evidence="15">Orotidine 5'-phosphate decarboxylase</fullName>
            <ecNumber evidence="15">4.1.1.23</ecNumber>
        </recommendedName>
        <alternativeName>
            <fullName evidence="15">OMP decarboxylase</fullName>
            <shortName evidence="15">OMPDCase</shortName>
            <shortName evidence="15">OMPdecase</shortName>
        </alternativeName>
    </domain>
    <domain>
        <recommendedName>
            <fullName evidence="16">Orotate phosphoribosyltransferase</fullName>
            <shortName evidence="16">OPRT</shortName>
            <shortName evidence="16">OPRTase</shortName>
            <ecNumber evidence="16">2.4.2.10</ecNumber>
        </recommendedName>
    </domain>
</protein>
<dbReference type="InterPro" id="IPR004467">
    <property type="entry name" value="Or_phspho_trans_dom"/>
</dbReference>
<dbReference type="Proteomes" id="UP000325116">
    <property type="component" value="Unassembled WGS sequence"/>
</dbReference>
<feature type="binding site" evidence="15 18">
    <location>
        <position position="20"/>
    </location>
    <ligand>
        <name>substrate</name>
    </ligand>
</feature>
<comment type="catalytic activity">
    <reaction evidence="16">
        <text>orotidine 5'-phosphate + diphosphate = orotate + 5-phospho-alpha-D-ribose 1-diphosphate</text>
        <dbReference type="Rhea" id="RHEA:10380"/>
        <dbReference type="ChEBI" id="CHEBI:30839"/>
        <dbReference type="ChEBI" id="CHEBI:33019"/>
        <dbReference type="ChEBI" id="CHEBI:57538"/>
        <dbReference type="ChEBI" id="CHEBI:58017"/>
        <dbReference type="EC" id="2.4.2.10"/>
    </reaction>
</comment>